<keyword evidence="7 12" id="KW-0418">Kinase</keyword>
<name>A0ABP1G695_9CHLO</name>
<feature type="binding site" evidence="12">
    <location>
        <position position="315"/>
    </location>
    <ligand>
        <name>K(+)</name>
        <dbReference type="ChEBI" id="CHEBI:29103"/>
    </ligand>
</feature>
<dbReference type="PROSITE" id="PS00584">
    <property type="entry name" value="PFKB_KINASES_2"/>
    <property type="match status" value="1"/>
</dbReference>
<evidence type="ECO:0000256" key="8">
    <source>
        <dbReference type="ARBA" id="ARBA00022840"/>
    </source>
</evidence>
<feature type="binding site" evidence="12">
    <location>
        <position position="167"/>
    </location>
    <ligand>
        <name>substrate</name>
    </ligand>
</feature>
<dbReference type="InterPro" id="IPR017583">
    <property type="entry name" value="Tagatose/fructose_Pkinase"/>
</dbReference>
<dbReference type="SUPFAM" id="SSF53613">
    <property type="entry name" value="Ribokinase-like"/>
    <property type="match status" value="1"/>
</dbReference>
<dbReference type="Gene3D" id="3.40.1190.20">
    <property type="match status" value="1"/>
</dbReference>
<dbReference type="Proteomes" id="UP001497392">
    <property type="component" value="Unassembled WGS sequence"/>
</dbReference>
<comment type="caution">
    <text evidence="14">The sequence shown here is derived from an EMBL/GenBank/DDBJ whole genome shotgun (WGS) entry which is preliminary data.</text>
</comment>
<dbReference type="Pfam" id="PF00294">
    <property type="entry name" value="PfkB"/>
    <property type="match status" value="1"/>
</dbReference>
<evidence type="ECO:0000256" key="6">
    <source>
        <dbReference type="ARBA" id="ARBA00022741"/>
    </source>
</evidence>
<proteinExistence type="inferred from homology"/>
<dbReference type="EC" id="2.7.1.15" evidence="2 12"/>
<evidence type="ECO:0000256" key="2">
    <source>
        <dbReference type="ARBA" id="ARBA00012035"/>
    </source>
</evidence>
<keyword evidence="9 12" id="KW-0460">Magnesium</keyword>
<keyword evidence="12" id="KW-0539">Nucleus</keyword>
<organism evidence="14 15">
    <name type="scientific">Coccomyxa viridis</name>
    <dbReference type="NCBI Taxonomy" id="1274662"/>
    <lineage>
        <taxon>Eukaryota</taxon>
        <taxon>Viridiplantae</taxon>
        <taxon>Chlorophyta</taxon>
        <taxon>core chlorophytes</taxon>
        <taxon>Trebouxiophyceae</taxon>
        <taxon>Trebouxiophyceae incertae sedis</taxon>
        <taxon>Coccomyxaceae</taxon>
        <taxon>Coccomyxa</taxon>
    </lineage>
</organism>
<dbReference type="PIRSF" id="PIRSF000535">
    <property type="entry name" value="1PFK/6PFK/LacC"/>
    <property type="match status" value="1"/>
</dbReference>
<dbReference type="InterPro" id="IPR029056">
    <property type="entry name" value="Ribokinase-like"/>
</dbReference>
<keyword evidence="11 12" id="KW-0119">Carbohydrate metabolism</keyword>
<keyword evidence="8 12" id="KW-0067">ATP-binding</keyword>
<dbReference type="PRINTS" id="PR00990">
    <property type="entry name" value="RIBOKINASE"/>
</dbReference>
<comment type="function">
    <text evidence="12">Catalyzes the phosphorylation of ribose at O-5 in a reaction requiring ATP and magnesium. The resulting D-ribose-5-phosphate can then be used either for sythesis of nucleotides, histidine, and tryptophan, or as a component of the pentose phosphate pathway.</text>
</comment>
<evidence type="ECO:0000256" key="7">
    <source>
        <dbReference type="ARBA" id="ARBA00022777"/>
    </source>
</evidence>
<evidence type="ECO:0000256" key="3">
    <source>
        <dbReference type="ARBA" id="ARBA00016943"/>
    </source>
</evidence>
<dbReference type="InterPro" id="IPR002139">
    <property type="entry name" value="Ribo/fructo_kinase"/>
</dbReference>
<evidence type="ECO:0000256" key="9">
    <source>
        <dbReference type="ARBA" id="ARBA00022842"/>
    </source>
</evidence>
<dbReference type="InterPro" id="IPR011877">
    <property type="entry name" value="Ribokinase"/>
</dbReference>
<gene>
    <name evidence="14" type="primary">g10642</name>
    <name evidence="14" type="ORF">VP750_LOCUS9543</name>
</gene>
<keyword evidence="15" id="KW-1185">Reference proteome</keyword>
<feature type="binding site" evidence="12">
    <location>
        <position position="282"/>
    </location>
    <ligand>
        <name>substrate</name>
    </ligand>
</feature>
<keyword evidence="4 12" id="KW-0808">Transferase</keyword>
<comment type="pathway">
    <text evidence="12">Carbohydrate metabolism; D-ribose degradation; D-ribose 5-phosphate from beta-D-ribopyranose: step 2/2.</text>
</comment>
<comment type="similarity">
    <text evidence="12">Belongs to the carbohydrate kinase PfkB family. Ribokinase subfamily.</text>
</comment>
<dbReference type="InterPro" id="IPR011611">
    <property type="entry name" value="PfkB_dom"/>
</dbReference>
<keyword evidence="12" id="KW-0963">Cytoplasm</keyword>
<evidence type="ECO:0000256" key="12">
    <source>
        <dbReference type="HAMAP-Rule" id="MF_03215"/>
    </source>
</evidence>
<feature type="binding site" evidence="12">
    <location>
        <position position="276"/>
    </location>
    <ligand>
        <name>K(+)</name>
        <dbReference type="ChEBI" id="CHEBI:29103"/>
    </ligand>
</feature>
<dbReference type="EMBL" id="CAXHTA020000017">
    <property type="protein sequence ID" value="CAL5227637.1"/>
    <property type="molecule type" value="Genomic_DNA"/>
</dbReference>
<evidence type="ECO:0000256" key="5">
    <source>
        <dbReference type="ARBA" id="ARBA00022723"/>
    </source>
</evidence>
<feature type="binding site" evidence="12">
    <location>
        <position position="212"/>
    </location>
    <ligand>
        <name>ATP</name>
        <dbReference type="ChEBI" id="CHEBI:30616"/>
    </ligand>
</feature>
<dbReference type="HAMAP" id="MF_01987">
    <property type="entry name" value="Ribokinase"/>
    <property type="match status" value="1"/>
</dbReference>
<evidence type="ECO:0000313" key="14">
    <source>
        <dbReference type="EMBL" id="CAL5227637.1"/>
    </source>
</evidence>
<comment type="similarity">
    <text evidence="1">Belongs to the carbohydrate kinase pfkB family.</text>
</comment>
<accession>A0ABP1G695</accession>
<feature type="binding site" evidence="12">
    <location>
        <begin position="248"/>
        <end position="253"/>
    </location>
    <ligand>
        <name>ATP</name>
        <dbReference type="ChEBI" id="CHEBI:30616"/>
    </ligand>
</feature>
<comment type="cofactor">
    <cofactor evidence="12">
        <name>Mg(2+)</name>
        <dbReference type="ChEBI" id="CHEBI:18420"/>
    </cofactor>
    <text evidence="12">Requires a divalent cation, most likely magnesium in vivo, as an electrophilic catalyst to aid phosphoryl group transfer. It is the chelate of the metal and the nucleotide that is the actual substrate.</text>
</comment>
<feature type="active site" description="Proton acceptor" evidence="12">
    <location>
        <position position="282"/>
    </location>
</feature>
<feature type="domain" description="Carbohydrate kinase PfkB" evidence="13">
    <location>
        <begin position="33"/>
        <end position="323"/>
    </location>
</feature>
<evidence type="ECO:0000256" key="1">
    <source>
        <dbReference type="ARBA" id="ARBA00005380"/>
    </source>
</evidence>
<evidence type="ECO:0000256" key="10">
    <source>
        <dbReference type="ARBA" id="ARBA00022958"/>
    </source>
</evidence>
<dbReference type="CDD" id="cd01174">
    <property type="entry name" value="ribokinase"/>
    <property type="match status" value="1"/>
</dbReference>
<feature type="binding site" evidence="12">
    <location>
        <begin position="281"/>
        <end position="282"/>
    </location>
    <ligand>
        <name>ATP</name>
        <dbReference type="ChEBI" id="CHEBI:30616"/>
    </ligand>
</feature>
<feature type="binding site" evidence="12">
    <location>
        <position position="312"/>
    </location>
    <ligand>
        <name>K(+)</name>
        <dbReference type="ChEBI" id="CHEBI:29103"/>
    </ligand>
</feature>
<dbReference type="PANTHER" id="PTHR10584">
    <property type="entry name" value="SUGAR KINASE"/>
    <property type="match status" value="1"/>
</dbReference>
<reference evidence="14 15" key="1">
    <citation type="submission" date="2024-06" db="EMBL/GenBank/DDBJ databases">
        <authorList>
            <person name="Kraege A."/>
            <person name="Thomma B."/>
        </authorList>
    </citation>
    <scope>NUCLEOTIDE SEQUENCE [LARGE SCALE GENOMIC DNA]</scope>
</reference>
<feature type="binding site" evidence="12">
    <location>
        <begin position="68"/>
        <end position="72"/>
    </location>
    <ligand>
        <name>substrate</name>
    </ligand>
</feature>
<comment type="subcellular location">
    <subcellularLocation>
        <location evidence="12">Cytoplasm</location>
    </subcellularLocation>
    <subcellularLocation>
        <location evidence="12">Nucleus</location>
    </subcellularLocation>
</comment>
<evidence type="ECO:0000313" key="15">
    <source>
        <dbReference type="Proteomes" id="UP001497392"/>
    </source>
</evidence>
<evidence type="ECO:0000256" key="4">
    <source>
        <dbReference type="ARBA" id="ARBA00022679"/>
    </source>
</evidence>
<keyword evidence="5 12" id="KW-0479">Metal-binding</keyword>
<feature type="binding site" evidence="12">
    <location>
        <position position="321"/>
    </location>
    <ligand>
        <name>K(+)</name>
        <dbReference type="ChEBI" id="CHEBI:29103"/>
    </ligand>
</feature>
<dbReference type="PANTHER" id="PTHR10584:SF166">
    <property type="entry name" value="RIBOKINASE"/>
    <property type="match status" value="1"/>
</dbReference>
<keyword evidence="10 12" id="KW-0630">Potassium</keyword>
<comment type="catalytic activity">
    <reaction evidence="12">
        <text>D-ribose + ATP = D-ribose 5-phosphate + ADP + H(+)</text>
        <dbReference type="Rhea" id="RHEA:13697"/>
        <dbReference type="ChEBI" id="CHEBI:15378"/>
        <dbReference type="ChEBI" id="CHEBI:30616"/>
        <dbReference type="ChEBI" id="CHEBI:47013"/>
        <dbReference type="ChEBI" id="CHEBI:78346"/>
        <dbReference type="ChEBI" id="CHEBI:456216"/>
        <dbReference type="EC" id="2.7.1.15"/>
    </reaction>
</comment>
<evidence type="ECO:0000259" key="13">
    <source>
        <dbReference type="Pfam" id="PF00294"/>
    </source>
</evidence>
<feature type="binding site" evidence="12">
    <location>
        <position position="278"/>
    </location>
    <ligand>
        <name>K(+)</name>
        <dbReference type="ChEBI" id="CHEBI:29103"/>
    </ligand>
</feature>
<comment type="activity regulation">
    <text evidence="12">Activated by a monovalent cation that binds near, but not in, the active site. The most likely occupant of the site in vivo is potassium. Ion binding induces a conformational change that may alter substrate affinity.</text>
</comment>
<comment type="caution">
    <text evidence="12">Lacks conserved residue(s) required for the propagation of feature annotation.</text>
</comment>
<keyword evidence="6 12" id="KW-0547">Nucleotide-binding</keyword>
<protein>
    <recommendedName>
        <fullName evidence="3 12">Ribokinase</fullName>
        <shortName evidence="12">RK</shortName>
        <ecNumber evidence="2 12">2.7.1.15</ecNumber>
    </recommendedName>
</protein>
<feature type="binding site" evidence="12">
    <location>
        <begin position="40"/>
        <end position="42"/>
    </location>
    <ligand>
        <name>substrate</name>
    </ligand>
</feature>
<evidence type="ECO:0000256" key="11">
    <source>
        <dbReference type="ARBA" id="ARBA00023277"/>
    </source>
</evidence>
<comment type="subunit">
    <text evidence="12">Homodimer.</text>
</comment>
<sequence length="335" mass="35210">MSFPTGEPGLSRRGRRGARRLLVTAEKHEAKPLVVVGSVNADLVLEIDRLPADGETLGAKSLNTFPGGKGANQAAAAAKLQHPTYMLGQVGSDANAELLKSSLSEAGVKLDHLREVDGPSGTAVILVQPSGENSIMIVGGANTADWEFDESALQLLRTAGMVLLQREIPEEVNARVAAIAKGAHVPVLLDCGGVEGPISPELMHNITTLSPNETELARLTGMETESEDQAEEAARKILSQGIHSVLVKRGTNGSLLIDRDGDVNLQPIFEVEKVVDTTGAGDCFTGAYAVAILEGKKPEEALTFAAAASALCVGRSGAMPSLPRREEVDRKLSSR</sequence>
<dbReference type="InterPro" id="IPR002173">
    <property type="entry name" value="Carboh/pur_kinase_PfkB_CS"/>
</dbReference>
<feature type="binding site" evidence="12">
    <location>
        <position position="317"/>
    </location>
    <ligand>
        <name>K(+)</name>
        <dbReference type="ChEBI" id="CHEBI:29103"/>
    </ligand>
</feature>